<evidence type="ECO:0000313" key="1">
    <source>
        <dbReference type="EMBL" id="UPK95601.1"/>
    </source>
</evidence>
<proteinExistence type="predicted"/>
<dbReference type="EMBL" id="CP090034">
    <property type="protein sequence ID" value="UPK95601.1"/>
    <property type="molecule type" value="Genomic_DNA"/>
</dbReference>
<organism evidence="1 2">
    <name type="scientific">Fusarium solani subsp. cucurbitae</name>
    <name type="common">Neocosmosporum cucurbitae</name>
    <dbReference type="NCBI Taxonomy" id="2747967"/>
    <lineage>
        <taxon>Eukaryota</taxon>
        <taxon>Fungi</taxon>
        <taxon>Dikarya</taxon>
        <taxon>Ascomycota</taxon>
        <taxon>Pezizomycotina</taxon>
        <taxon>Sordariomycetes</taxon>
        <taxon>Hypocreomycetidae</taxon>
        <taxon>Hypocreales</taxon>
        <taxon>Nectriaceae</taxon>
        <taxon>Fusarium</taxon>
        <taxon>Fusarium solani species complex</taxon>
    </lineage>
</organism>
<gene>
    <name evidence="1" type="ORF">LCI18_006536</name>
</gene>
<name>A0ACD3Z430_FUSSC</name>
<keyword evidence="2" id="KW-1185">Reference proteome</keyword>
<accession>A0ACD3Z430</accession>
<sequence>MRSFLAALTIAILARGALAGCTFHGRKCEWVGTAPFCGHHADHGGHLGIDPPHQGWLTATDTEDENINELYERKGSEFKDCYNDYGKGCWTGYKALYCDHNDKQPQNFVVHNKSNTGLGNRGILNATQGQDG</sequence>
<protein>
    <submittedName>
        <fullName evidence="1">Uncharacterized protein</fullName>
    </submittedName>
</protein>
<evidence type="ECO:0000313" key="2">
    <source>
        <dbReference type="Proteomes" id="UP000830768"/>
    </source>
</evidence>
<dbReference type="Proteomes" id="UP000830768">
    <property type="component" value="Chromosome 5"/>
</dbReference>
<reference evidence="1" key="1">
    <citation type="submission" date="2021-11" db="EMBL/GenBank/DDBJ databases">
        <title>Fusarium solani-melongenae Genome sequencing and assembly.</title>
        <authorList>
            <person name="Xie S."/>
            <person name="Huang L."/>
            <person name="Zhang X."/>
        </authorList>
    </citation>
    <scope>NUCLEOTIDE SEQUENCE</scope>
    <source>
        <strain evidence="1">CRI 24-3</strain>
    </source>
</reference>